<dbReference type="Pfam" id="PF04233">
    <property type="entry name" value="Phage_Mu_F"/>
    <property type="match status" value="1"/>
</dbReference>
<reference evidence="2" key="1">
    <citation type="journal article" date="2021" name="Proc. Natl. Acad. Sci. U.S.A.">
        <title>A Catalog of Tens of Thousands of Viruses from Human Metagenomes Reveals Hidden Associations with Chronic Diseases.</title>
        <authorList>
            <person name="Tisza M.J."/>
            <person name="Buck C.B."/>
        </authorList>
    </citation>
    <scope>NUCLEOTIDE SEQUENCE</scope>
    <source>
        <strain evidence="2">Ct9iM43</strain>
    </source>
</reference>
<dbReference type="EMBL" id="BK014812">
    <property type="protein sequence ID" value="DAD76886.1"/>
    <property type="molecule type" value="Genomic_DNA"/>
</dbReference>
<name>A0A8S5M3W5_9CAUD</name>
<evidence type="ECO:0000259" key="1">
    <source>
        <dbReference type="Pfam" id="PF04233"/>
    </source>
</evidence>
<feature type="domain" description="Phage head morphogenesis" evidence="1">
    <location>
        <begin position="103"/>
        <end position="172"/>
    </location>
</feature>
<organism evidence="2">
    <name type="scientific">Siphoviridae sp. ct9iM43</name>
    <dbReference type="NCBI Taxonomy" id="2826177"/>
    <lineage>
        <taxon>Viruses</taxon>
        <taxon>Duplodnaviria</taxon>
        <taxon>Heunggongvirae</taxon>
        <taxon>Uroviricota</taxon>
        <taxon>Caudoviricetes</taxon>
    </lineage>
</organism>
<accession>A0A8S5M3W5</accession>
<proteinExistence type="predicted"/>
<dbReference type="InterPro" id="IPR006528">
    <property type="entry name" value="Phage_head_morphogenesis_dom"/>
</dbReference>
<protein>
    <recommendedName>
        <fullName evidence="1">Phage head morphogenesis domain-containing protein</fullName>
    </recommendedName>
</protein>
<sequence length="182" mass="22102">MNKVELKWDFKTEEKLFKIFRKLNYSKLNRKTLKIPFEEILKTFMNFSIKLEKKYRKTKNIDVKKHLTLATRQVNEVAEWQLKMKEFVAKNKDNTGLRKKLKNNAKFRARNMKGNYYKDFLKEIVAEDSEYFKWNTMGDERVRPEHENRDEEVYKYDEADLLPGEDPGCRCWATAYFPDDFE</sequence>
<dbReference type="NCBIfam" id="TIGR01641">
    <property type="entry name" value="phageSPP1_gp7"/>
    <property type="match status" value="1"/>
</dbReference>
<evidence type="ECO:0000313" key="2">
    <source>
        <dbReference type="EMBL" id="DAD76886.1"/>
    </source>
</evidence>